<proteinExistence type="predicted"/>
<dbReference type="Proteomes" id="UP001056120">
    <property type="component" value="Linkage Group LG06"/>
</dbReference>
<evidence type="ECO:0000313" key="2">
    <source>
        <dbReference type="Proteomes" id="UP001056120"/>
    </source>
</evidence>
<sequence>MGIQNETVDHHAIRLKFVDSDQHPHKSIIYVAKSSSFGSVSPINLTEDEPEESESKIAEVGNPPSRSPSIRHVFWTFVSRVRLPLEILIPYLCDYYLRRSVATLGETEYHPLPSEGNETEPSEESLTSTSPVGYGGLSQSSRTPTLLEAKYTIEIADGQIIEATHILNDRKLEFVSHELDIDLMPVTLGSFDVIVAPGAAPVARAPCRLAPSELQELSTQLQELLDKGFIRPSSSPWGAPVLFIKKKDRTFRMCIDYRERNTVTNKDRYSLPRIDDLFDQLYGSSFYSKIYLRSVHQILALPEGTDDFVVYCDAFIQNLGCVLMQREKVIAYASRQLKIHEKNYTTHDLELGVVISSAQLEALKEENLSLEGTRGMEAQLEVKSGSTRYFTERIWVPKLGNIRGLVMDESHESRYSIHPSSDDMYHELKVPY</sequence>
<protein>
    <submittedName>
        <fullName evidence="1">Uncharacterized protein</fullName>
    </submittedName>
</protein>
<organism evidence="1 2">
    <name type="scientific">Smallanthus sonchifolius</name>
    <dbReference type="NCBI Taxonomy" id="185202"/>
    <lineage>
        <taxon>Eukaryota</taxon>
        <taxon>Viridiplantae</taxon>
        <taxon>Streptophyta</taxon>
        <taxon>Embryophyta</taxon>
        <taxon>Tracheophyta</taxon>
        <taxon>Spermatophyta</taxon>
        <taxon>Magnoliopsida</taxon>
        <taxon>eudicotyledons</taxon>
        <taxon>Gunneridae</taxon>
        <taxon>Pentapetalae</taxon>
        <taxon>asterids</taxon>
        <taxon>campanulids</taxon>
        <taxon>Asterales</taxon>
        <taxon>Asteraceae</taxon>
        <taxon>Asteroideae</taxon>
        <taxon>Heliantheae alliance</taxon>
        <taxon>Millerieae</taxon>
        <taxon>Smallanthus</taxon>
    </lineage>
</organism>
<name>A0ACB9J462_9ASTR</name>
<gene>
    <name evidence="1" type="ORF">L1987_18789</name>
</gene>
<evidence type="ECO:0000313" key="1">
    <source>
        <dbReference type="EMBL" id="KAI3814047.1"/>
    </source>
</evidence>
<dbReference type="EMBL" id="CM042023">
    <property type="protein sequence ID" value="KAI3814047.1"/>
    <property type="molecule type" value="Genomic_DNA"/>
</dbReference>
<reference evidence="1 2" key="2">
    <citation type="journal article" date="2022" name="Mol. Ecol. Resour.">
        <title>The genomes of chicory, endive, great burdock and yacon provide insights into Asteraceae paleo-polyploidization history and plant inulin production.</title>
        <authorList>
            <person name="Fan W."/>
            <person name="Wang S."/>
            <person name="Wang H."/>
            <person name="Wang A."/>
            <person name="Jiang F."/>
            <person name="Liu H."/>
            <person name="Zhao H."/>
            <person name="Xu D."/>
            <person name="Zhang Y."/>
        </authorList>
    </citation>
    <scope>NUCLEOTIDE SEQUENCE [LARGE SCALE GENOMIC DNA]</scope>
    <source>
        <strain evidence="2">cv. Yunnan</strain>
        <tissue evidence="1">Leaves</tissue>
    </source>
</reference>
<keyword evidence="2" id="KW-1185">Reference proteome</keyword>
<reference evidence="2" key="1">
    <citation type="journal article" date="2022" name="Mol. Ecol. Resour.">
        <title>The genomes of chicory, endive, great burdock and yacon provide insights into Asteraceae palaeo-polyploidization history and plant inulin production.</title>
        <authorList>
            <person name="Fan W."/>
            <person name="Wang S."/>
            <person name="Wang H."/>
            <person name="Wang A."/>
            <person name="Jiang F."/>
            <person name="Liu H."/>
            <person name="Zhao H."/>
            <person name="Xu D."/>
            <person name="Zhang Y."/>
        </authorList>
    </citation>
    <scope>NUCLEOTIDE SEQUENCE [LARGE SCALE GENOMIC DNA]</scope>
    <source>
        <strain evidence="2">cv. Yunnan</strain>
    </source>
</reference>
<accession>A0ACB9J462</accession>
<comment type="caution">
    <text evidence="1">The sequence shown here is derived from an EMBL/GenBank/DDBJ whole genome shotgun (WGS) entry which is preliminary data.</text>
</comment>